<reference evidence="2 3" key="1">
    <citation type="submission" date="2019-05" db="EMBL/GenBank/DDBJ databases">
        <title>Emergence of the Ug99 lineage of the wheat stem rust pathogen through somatic hybridization.</title>
        <authorList>
            <person name="Li F."/>
            <person name="Upadhyaya N.M."/>
            <person name="Sperschneider J."/>
            <person name="Matny O."/>
            <person name="Nguyen-Phuc H."/>
            <person name="Mago R."/>
            <person name="Raley C."/>
            <person name="Miller M.E."/>
            <person name="Silverstein K.A.T."/>
            <person name="Henningsen E."/>
            <person name="Hirsch C.D."/>
            <person name="Visser B."/>
            <person name="Pretorius Z.A."/>
            <person name="Steffenson B.J."/>
            <person name="Schwessinger B."/>
            <person name="Dodds P.N."/>
            <person name="Figueroa M."/>
        </authorList>
    </citation>
    <scope>NUCLEOTIDE SEQUENCE [LARGE SCALE GENOMIC DNA]</scope>
    <source>
        <strain evidence="2 3">Ug99</strain>
    </source>
</reference>
<accession>A0A5B0S4Q7</accession>
<proteinExistence type="predicted"/>
<sequence length="213" mass="23297">MYSDHLTFSTPTVPLGPPGALLGPPGGRIPVFFTSRKDPCFFYVDRYRALGTRPGPSDPTWNGRRRSQPVPTTPTPFQRPRVVRRQPDYPWIAVEGSELDLDRPTSLGTVPTASGCPVQAPGQDPPIPHGTVGDDPQLLQRPSDLVWNSRRRPQRFFNAIVIGSLELGQDPRIPLGTVGDNPSPFLQTLHLSNGLGSSENDPITLGLPLRARN</sequence>
<protein>
    <submittedName>
        <fullName evidence="2">Uncharacterized protein</fullName>
    </submittedName>
</protein>
<organism evidence="2 3">
    <name type="scientific">Puccinia graminis f. sp. tritici</name>
    <dbReference type="NCBI Taxonomy" id="56615"/>
    <lineage>
        <taxon>Eukaryota</taxon>
        <taxon>Fungi</taxon>
        <taxon>Dikarya</taxon>
        <taxon>Basidiomycota</taxon>
        <taxon>Pucciniomycotina</taxon>
        <taxon>Pucciniomycetes</taxon>
        <taxon>Pucciniales</taxon>
        <taxon>Pucciniaceae</taxon>
        <taxon>Puccinia</taxon>
    </lineage>
</organism>
<dbReference type="AlphaFoldDB" id="A0A5B0S4Q7"/>
<evidence type="ECO:0000313" key="2">
    <source>
        <dbReference type="EMBL" id="KAA1132509.1"/>
    </source>
</evidence>
<feature type="region of interest" description="Disordered" evidence="1">
    <location>
        <begin position="52"/>
        <end position="80"/>
    </location>
</feature>
<evidence type="ECO:0000256" key="1">
    <source>
        <dbReference type="SAM" id="MobiDB-lite"/>
    </source>
</evidence>
<evidence type="ECO:0000313" key="3">
    <source>
        <dbReference type="Proteomes" id="UP000325313"/>
    </source>
</evidence>
<comment type="caution">
    <text evidence="2">The sequence shown here is derived from an EMBL/GenBank/DDBJ whole genome shotgun (WGS) entry which is preliminary data.</text>
</comment>
<name>A0A5B0S4Q7_PUCGR</name>
<gene>
    <name evidence="2" type="ORF">PGTUg99_008389</name>
</gene>
<dbReference type="EMBL" id="VDEP01000079">
    <property type="protein sequence ID" value="KAA1132509.1"/>
    <property type="molecule type" value="Genomic_DNA"/>
</dbReference>
<dbReference type="Proteomes" id="UP000325313">
    <property type="component" value="Unassembled WGS sequence"/>
</dbReference>